<dbReference type="Proteomes" id="UP001222325">
    <property type="component" value="Unassembled WGS sequence"/>
</dbReference>
<keyword evidence="1" id="KW-0479">Metal-binding</keyword>
<feature type="compositionally biased region" description="Low complexity" evidence="3">
    <location>
        <begin position="121"/>
        <end position="135"/>
    </location>
</feature>
<protein>
    <recommendedName>
        <fullName evidence="4">C3H1-type domain-containing protein</fullName>
    </recommendedName>
</protein>
<evidence type="ECO:0000256" key="3">
    <source>
        <dbReference type="SAM" id="MobiDB-lite"/>
    </source>
</evidence>
<dbReference type="EMBL" id="JARJCN010000009">
    <property type="protein sequence ID" value="KAJ7097917.1"/>
    <property type="molecule type" value="Genomic_DNA"/>
</dbReference>
<evidence type="ECO:0000313" key="6">
    <source>
        <dbReference type="Proteomes" id="UP001222325"/>
    </source>
</evidence>
<feature type="domain" description="C3H1-type" evidence="4">
    <location>
        <begin position="3"/>
        <end position="38"/>
    </location>
</feature>
<dbReference type="PROSITE" id="PS50103">
    <property type="entry name" value="ZF_C3H1"/>
    <property type="match status" value="1"/>
</dbReference>
<comment type="caution">
    <text evidence="5">The sequence shown here is derived from an EMBL/GenBank/DDBJ whole genome shotgun (WGS) entry which is preliminary data.</text>
</comment>
<evidence type="ECO:0000313" key="5">
    <source>
        <dbReference type="EMBL" id="KAJ7097917.1"/>
    </source>
</evidence>
<keyword evidence="1" id="KW-0862">Zinc</keyword>
<feature type="zinc finger region" description="C3H1-type" evidence="1">
    <location>
        <begin position="3"/>
        <end position="38"/>
    </location>
</feature>
<feature type="coiled-coil region" evidence="2">
    <location>
        <begin position="368"/>
        <end position="430"/>
    </location>
</feature>
<organism evidence="5 6">
    <name type="scientific">Mycena belliarum</name>
    <dbReference type="NCBI Taxonomy" id="1033014"/>
    <lineage>
        <taxon>Eukaryota</taxon>
        <taxon>Fungi</taxon>
        <taxon>Dikarya</taxon>
        <taxon>Basidiomycota</taxon>
        <taxon>Agaricomycotina</taxon>
        <taxon>Agaricomycetes</taxon>
        <taxon>Agaricomycetidae</taxon>
        <taxon>Agaricales</taxon>
        <taxon>Marasmiineae</taxon>
        <taxon>Mycenaceae</taxon>
        <taxon>Mycena</taxon>
    </lineage>
</organism>
<feature type="compositionally biased region" description="Basic and acidic residues" evidence="3">
    <location>
        <begin position="274"/>
        <end position="287"/>
    </location>
</feature>
<keyword evidence="6" id="KW-1185">Reference proteome</keyword>
<reference evidence="5" key="1">
    <citation type="submission" date="2023-03" db="EMBL/GenBank/DDBJ databases">
        <title>Massive genome expansion in bonnet fungi (Mycena s.s.) driven by repeated elements and novel gene families across ecological guilds.</title>
        <authorList>
            <consortium name="Lawrence Berkeley National Laboratory"/>
            <person name="Harder C.B."/>
            <person name="Miyauchi S."/>
            <person name="Viragh M."/>
            <person name="Kuo A."/>
            <person name="Thoen E."/>
            <person name="Andreopoulos B."/>
            <person name="Lu D."/>
            <person name="Skrede I."/>
            <person name="Drula E."/>
            <person name="Henrissat B."/>
            <person name="Morin E."/>
            <person name="Kohler A."/>
            <person name="Barry K."/>
            <person name="LaButti K."/>
            <person name="Morin E."/>
            <person name="Salamov A."/>
            <person name="Lipzen A."/>
            <person name="Mereny Z."/>
            <person name="Hegedus B."/>
            <person name="Baldrian P."/>
            <person name="Stursova M."/>
            <person name="Weitz H."/>
            <person name="Taylor A."/>
            <person name="Grigoriev I.V."/>
            <person name="Nagy L.G."/>
            <person name="Martin F."/>
            <person name="Kauserud H."/>
        </authorList>
    </citation>
    <scope>NUCLEOTIDE SEQUENCE</scope>
    <source>
        <strain evidence="5">CBHHK173m</strain>
    </source>
</reference>
<feature type="compositionally biased region" description="Pro residues" evidence="3">
    <location>
        <begin position="108"/>
        <end position="120"/>
    </location>
</feature>
<proteinExistence type="predicted"/>
<gene>
    <name evidence="5" type="ORF">B0H15DRAFT_823278</name>
</gene>
<sequence>MASKRSKRCFYFNDQGELYIRDRECPNGRSCGFAHPRDPEWPSAQSSTGHYNRVPSSPSKFPSRRYRSRSPLPRSRSPHRPRSRSPARHTYVPMDPRRSSVASHSQAIPPPPLVPAPPSLPAAFTTPGAAAAPKPATRNEIKVMWDTVLPIMADCVEARKAHQDALGDLANFERMLQSSRYTDLLTPEDKARVEPQLAALKAACEDKARAVTAALNVLKETNWWPVGPSTDTGAAEKYRELIQYALQLNTTATDMYQAYVTKTASRAATTSDKATPDTHESASDARPLKRRRISDATDPVALLDPADGAELEALRDKVVLLEERVAGIHNDLLALGTQSEDDIIRVVDERMEQMALTSAENGSTASDLARVDQRVAKVNKDLDDLGKEVALLMAESAEISQQTEMLRAEKDQDLAELAALKQQFQVYEEESRRDRDAVEALGVALSAYHSRPQPPASLPMDFILAAIDEPVRDAVQSVVRPIVDGMTAELQDTVRAQDSRLYGELWGKIALTLKVVDAVNNVVPGTEKSGVPAS</sequence>
<dbReference type="GO" id="GO:0008270">
    <property type="term" value="F:zinc ion binding"/>
    <property type="evidence" value="ECO:0007669"/>
    <property type="project" value="UniProtKB-KW"/>
</dbReference>
<dbReference type="AlphaFoldDB" id="A0AAD6UB86"/>
<keyword evidence="2" id="KW-0175">Coiled coil</keyword>
<feature type="region of interest" description="Disordered" evidence="3">
    <location>
        <begin position="266"/>
        <end position="291"/>
    </location>
</feature>
<keyword evidence="1" id="KW-0863">Zinc-finger</keyword>
<name>A0AAD6UB86_9AGAR</name>
<dbReference type="InterPro" id="IPR000571">
    <property type="entry name" value="Znf_CCCH"/>
</dbReference>
<evidence type="ECO:0000256" key="2">
    <source>
        <dbReference type="SAM" id="Coils"/>
    </source>
</evidence>
<feature type="region of interest" description="Disordered" evidence="3">
    <location>
        <begin position="23"/>
        <end position="135"/>
    </location>
</feature>
<evidence type="ECO:0000259" key="4">
    <source>
        <dbReference type="PROSITE" id="PS50103"/>
    </source>
</evidence>
<feature type="compositionally biased region" description="Basic residues" evidence="3">
    <location>
        <begin position="76"/>
        <end position="87"/>
    </location>
</feature>
<accession>A0AAD6UB86</accession>
<evidence type="ECO:0000256" key="1">
    <source>
        <dbReference type="PROSITE-ProRule" id="PRU00723"/>
    </source>
</evidence>